<dbReference type="CDD" id="cd04301">
    <property type="entry name" value="NAT_SF"/>
    <property type="match status" value="1"/>
</dbReference>
<dbReference type="Proteomes" id="UP000189628">
    <property type="component" value="Chromosome"/>
</dbReference>
<reference evidence="2 3" key="1">
    <citation type="submission" date="2017-02" db="EMBL/GenBank/DDBJ databases">
        <title>Blood Disease Bacterium A2-HR MARDI.</title>
        <authorList>
            <person name="Badrun R."/>
            <person name="Abu Bakar N."/>
            <person name="Laboh R."/>
        </authorList>
    </citation>
    <scope>NUCLEOTIDE SEQUENCE [LARGE SCALE GENOMIC DNA]</scope>
    <source>
        <strain evidence="2 3">A2-HR MARDI</strain>
    </source>
</reference>
<dbReference type="PROSITE" id="PS51186">
    <property type="entry name" value="GNAT"/>
    <property type="match status" value="1"/>
</dbReference>
<gene>
    <name evidence="2" type="ORF">B0B51_03205</name>
</gene>
<evidence type="ECO:0000259" key="1">
    <source>
        <dbReference type="PROSITE" id="PS51186"/>
    </source>
</evidence>
<dbReference type="InterPro" id="IPR016181">
    <property type="entry name" value="Acyl_CoA_acyltransferase"/>
</dbReference>
<dbReference type="InterPro" id="IPR000182">
    <property type="entry name" value="GNAT_dom"/>
</dbReference>
<organism evidence="2 3">
    <name type="scientific">blood disease bacterium A2-HR MARDI</name>
    <dbReference type="NCBI Taxonomy" id="1944648"/>
    <lineage>
        <taxon>Bacteria</taxon>
        <taxon>Pseudomonadati</taxon>
        <taxon>Pseudomonadota</taxon>
        <taxon>Betaproteobacteria</taxon>
        <taxon>Burkholderiales</taxon>
        <taxon>Burkholderiaceae</taxon>
        <taxon>Ralstonia</taxon>
        <taxon>Ralstonia solanacearum species complex</taxon>
    </lineage>
</organism>
<name>A0A1U9VG01_9RALS</name>
<evidence type="ECO:0000313" key="3">
    <source>
        <dbReference type="Proteomes" id="UP000189628"/>
    </source>
</evidence>
<dbReference type="GO" id="GO:0016747">
    <property type="term" value="F:acyltransferase activity, transferring groups other than amino-acyl groups"/>
    <property type="evidence" value="ECO:0007669"/>
    <property type="project" value="InterPro"/>
</dbReference>
<dbReference type="SUPFAM" id="SSF55729">
    <property type="entry name" value="Acyl-CoA N-acyltransferases (Nat)"/>
    <property type="match status" value="1"/>
</dbReference>
<sequence>MKPTAIRSCTVADLVSAPNLDVLLAEYAAESGIPELGAAHAQVEIYRALEAGGVLHVLGAFRGDDLVGFAFVLVSVLPHFGQVVGTTESYFVTRDARKGGAGLALLRAAEKLSRERGAKAFMVSAPAESRLTCVMPGAGYRETNRVFFKALA</sequence>
<proteinExistence type="predicted"/>
<evidence type="ECO:0000313" key="2">
    <source>
        <dbReference type="EMBL" id="AQW29117.1"/>
    </source>
</evidence>
<dbReference type="EMBL" id="CP019911">
    <property type="protein sequence ID" value="AQW29117.1"/>
    <property type="molecule type" value="Genomic_DNA"/>
</dbReference>
<dbReference type="RefSeq" id="WP_078221862.1">
    <property type="nucleotide sequence ID" value="NZ_CP019911.1"/>
</dbReference>
<dbReference type="AlphaFoldDB" id="A0A1U9VG01"/>
<feature type="domain" description="N-acetyltransferase" evidence="1">
    <location>
        <begin position="4"/>
        <end position="152"/>
    </location>
</feature>
<dbReference type="Gene3D" id="3.40.630.30">
    <property type="match status" value="1"/>
</dbReference>
<accession>A0A1U9VG01</accession>
<protein>
    <recommendedName>
        <fullName evidence="1">N-acetyltransferase domain-containing protein</fullName>
    </recommendedName>
</protein>
<dbReference type="Pfam" id="PF00583">
    <property type="entry name" value="Acetyltransf_1"/>
    <property type="match status" value="1"/>
</dbReference>